<dbReference type="InterPro" id="IPR050570">
    <property type="entry name" value="Cell_wall_metabolism_enzyme"/>
</dbReference>
<keyword evidence="4" id="KW-0479">Metal-binding</keyword>
<proteinExistence type="predicted"/>
<dbReference type="PROSITE" id="PS51782">
    <property type="entry name" value="LYSM"/>
    <property type="match status" value="1"/>
</dbReference>
<dbReference type="AlphaFoldDB" id="A0A1D8ILB7"/>
<dbReference type="KEGG" id="aprs:BI364_03675"/>
<comment type="cofactor">
    <cofactor evidence="1">
        <name>Zn(2+)</name>
        <dbReference type="ChEBI" id="CHEBI:29105"/>
    </cofactor>
</comment>
<evidence type="ECO:0000259" key="8">
    <source>
        <dbReference type="PROSITE" id="PS51782"/>
    </source>
</evidence>
<dbReference type="GO" id="GO:0006508">
    <property type="term" value="P:proteolysis"/>
    <property type="evidence" value="ECO:0007669"/>
    <property type="project" value="UniProtKB-KW"/>
</dbReference>
<gene>
    <name evidence="9" type="ORF">BI364_03675</name>
</gene>
<evidence type="ECO:0000313" key="10">
    <source>
        <dbReference type="Proteomes" id="UP000095401"/>
    </source>
</evidence>
<evidence type="ECO:0000256" key="5">
    <source>
        <dbReference type="ARBA" id="ARBA00022801"/>
    </source>
</evidence>
<comment type="subcellular location">
    <subcellularLocation>
        <location evidence="2">Cell envelope</location>
    </subcellularLocation>
</comment>
<dbReference type="Gene3D" id="2.70.70.10">
    <property type="entry name" value="Glucose Permease (Domain IIA)"/>
    <property type="match status" value="1"/>
</dbReference>
<dbReference type="PANTHER" id="PTHR21666">
    <property type="entry name" value="PEPTIDASE-RELATED"/>
    <property type="match status" value="1"/>
</dbReference>
<evidence type="ECO:0000256" key="1">
    <source>
        <dbReference type="ARBA" id="ARBA00001947"/>
    </source>
</evidence>
<dbReference type="SUPFAM" id="SSF51261">
    <property type="entry name" value="Duplicated hybrid motif"/>
    <property type="match status" value="1"/>
</dbReference>
<reference evidence="10" key="1">
    <citation type="submission" date="2016-09" db="EMBL/GenBank/DDBJ databases">
        <title>Acidihalobacter prosperus F5.</title>
        <authorList>
            <person name="Khaleque H.N."/>
            <person name="Ramsay J.P."/>
            <person name="Kaksonen A.H."/>
            <person name="Boxall N.J."/>
            <person name="Watkin E.L.J."/>
        </authorList>
    </citation>
    <scope>NUCLEOTIDE SEQUENCE [LARGE SCALE GENOMIC DNA]</scope>
    <source>
        <strain evidence="10">F5</strain>
    </source>
</reference>
<evidence type="ECO:0000313" key="9">
    <source>
        <dbReference type="EMBL" id="AOU97220.1"/>
    </source>
</evidence>
<protein>
    <recommendedName>
        <fullName evidence="8">LysM domain-containing protein</fullName>
    </recommendedName>
</protein>
<keyword evidence="7" id="KW-0482">Metalloprotease</keyword>
<dbReference type="EMBL" id="CP017415">
    <property type="protein sequence ID" value="AOU97220.1"/>
    <property type="molecule type" value="Genomic_DNA"/>
</dbReference>
<name>A0A1D8ILB7_9GAMM</name>
<accession>A0A1D8ILB7</accession>
<dbReference type="InterPro" id="IPR011055">
    <property type="entry name" value="Dup_hybrid_motif"/>
</dbReference>
<dbReference type="Proteomes" id="UP000095401">
    <property type="component" value="Chromosome"/>
</dbReference>
<dbReference type="GO" id="GO:0030313">
    <property type="term" value="C:cell envelope"/>
    <property type="evidence" value="ECO:0007669"/>
    <property type="project" value="UniProtKB-SubCell"/>
</dbReference>
<keyword evidence="10" id="KW-1185">Reference proteome</keyword>
<dbReference type="InterPro" id="IPR045834">
    <property type="entry name" value="Csd3_N2"/>
</dbReference>
<keyword evidence="3" id="KW-0645">Protease</keyword>
<evidence type="ECO:0000256" key="2">
    <source>
        <dbReference type="ARBA" id="ARBA00004196"/>
    </source>
</evidence>
<evidence type="ECO:0000256" key="4">
    <source>
        <dbReference type="ARBA" id="ARBA00022723"/>
    </source>
</evidence>
<dbReference type="InterPro" id="IPR018392">
    <property type="entry name" value="LysM"/>
</dbReference>
<dbReference type="PANTHER" id="PTHR21666:SF288">
    <property type="entry name" value="CELL DIVISION PROTEIN YTFB"/>
    <property type="match status" value="1"/>
</dbReference>
<evidence type="ECO:0000256" key="7">
    <source>
        <dbReference type="ARBA" id="ARBA00023049"/>
    </source>
</evidence>
<organism evidence="9 10">
    <name type="scientific">Acidihalobacter yilgarnensis</name>
    <dbReference type="NCBI Taxonomy" id="2819280"/>
    <lineage>
        <taxon>Bacteria</taxon>
        <taxon>Pseudomonadati</taxon>
        <taxon>Pseudomonadota</taxon>
        <taxon>Gammaproteobacteria</taxon>
        <taxon>Chromatiales</taxon>
        <taxon>Ectothiorhodospiraceae</taxon>
        <taxon>Acidihalobacter</taxon>
    </lineage>
</organism>
<feature type="domain" description="LysM" evidence="8">
    <location>
        <begin position="127"/>
        <end position="174"/>
    </location>
</feature>
<sequence>MDPSPAPVYVASSHLASWRYHTVLRQDFKHRVDHRPSKGHWRLRYTLLAAGLGIIGAVLASTSPPNNNESRARPADNPRMAADHIEKAATTARSHLTLKLPAYHEGGVVLPASTPSPRPEASSEHTIHKIVRPGDTLSAILQKVGVGTALGGLLQADKHMNQLNQLASGQTLDLIIADGQLQQLDIQNGMTSITRFEREDGIYHVSLIERSYERRQVQAHAVIKDSLYVDARKAGLSDAQIMALADIFAWDIDFAQDIRPGDHFTVVYDALYDHGEKVGNGQIVAAEFATQGHYYKAIRFTHDGRDDYYTPEGRSLRKAFLRTPVKFTRISSRFGLRKHPILNRMRAHKGVDYAAPMGTPIRASGDGKAIFVGWKGGYGRVIILQHGHRYSTVYGHLSRFAHGLKPGSRVRQGTVIGYVGRSGLATGPHLHYEFRVNGVHRNPLTVALPAAAPLPDRYRASFKARSTPLLAMMTEYSRTALALSSRQP</sequence>
<dbReference type="GO" id="GO:0046872">
    <property type="term" value="F:metal ion binding"/>
    <property type="evidence" value="ECO:0007669"/>
    <property type="project" value="UniProtKB-KW"/>
</dbReference>
<keyword evidence="5" id="KW-0378">Hydrolase</keyword>
<dbReference type="Pfam" id="PF01551">
    <property type="entry name" value="Peptidase_M23"/>
    <property type="match status" value="1"/>
</dbReference>
<dbReference type="InterPro" id="IPR016047">
    <property type="entry name" value="M23ase_b-sheet_dom"/>
</dbReference>
<dbReference type="GO" id="GO:0004222">
    <property type="term" value="F:metalloendopeptidase activity"/>
    <property type="evidence" value="ECO:0007669"/>
    <property type="project" value="TreeGrafter"/>
</dbReference>
<keyword evidence="6" id="KW-0862">Zinc</keyword>
<evidence type="ECO:0000256" key="6">
    <source>
        <dbReference type="ARBA" id="ARBA00022833"/>
    </source>
</evidence>
<dbReference type="FunFam" id="2.70.70.10:FF:000002">
    <property type="entry name" value="Murein DD-endopeptidase MepM"/>
    <property type="match status" value="1"/>
</dbReference>
<dbReference type="CDD" id="cd12797">
    <property type="entry name" value="M23_peptidase"/>
    <property type="match status" value="1"/>
</dbReference>
<dbReference type="Gene3D" id="3.10.450.350">
    <property type="match status" value="2"/>
</dbReference>
<evidence type="ECO:0000256" key="3">
    <source>
        <dbReference type="ARBA" id="ARBA00022670"/>
    </source>
</evidence>
<dbReference type="Pfam" id="PF19425">
    <property type="entry name" value="Csd3_N2"/>
    <property type="match status" value="1"/>
</dbReference>